<keyword evidence="3" id="KW-1185">Reference proteome</keyword>
<evidence type="ECO:0000313" key="2">
    <source>
        <dbReference type="EMBL" id="MCD9561017.1"/>
    </source>
</evidence>
<protein>
    <submittedName>
        <fullName evidence="2">Uncharacterized protein</fullName>
    </submittedName>
</protein>
<reference evidence="2 3" key="1">
    <citation type="journal article" date="2021" name="BMC Genomics">
        <title>Datura genome reveals duplications of psychoactive alkaloid biosynthetic genes and high mutation rate following tissue culture.</title>
        <authorList>
            <person name="Rajewski A."/>
            <person name="Carter-House D."/>
            <person name="Stajich J."/>
            <person name="Litt A."/>
        </authorList>
    </citation>
    <scope>NUCLEOTIDE SEQUENCE [LARGE SCALE GENOMIC DNA]</scope>
    <source>
        <strain evidence="2">AR-01</strain>
    </source>
</reference>
<evidence type="ECO:0000313" key="3">
    <source>
        <dbReference type="Proteomes" id="UP000823775"/>
    </source>
</evidence>
<comment type="caution">
    <text evidence="2">The sequence shown here is derived from an EMBL/GenBank/DDBJ whole genome shotgun (WGS) entry which is preliminary data.</text>
</comment>
<accession>A0ABS8US43</accession>
<name>A0ABS8US43_DATST</name>
<gene>
    <name evidence="2" type="ORF">HAX54_019951</name>
</gene>
<dbReference type="PANTHER" id="PTHR33022">
    <property type="entry name" value="DUF1985 DOMAIN-CONTAINING PROTEIN"/>
    <property type="match status" value="1"/>
</dbReference>
<dbReference type="Proteomes" id="UP000823775">
    <property type="component" value="Unassembled WGS sequence"/>
</dbReference>
<feature type="region of interest" description="Disordered" evidence="1">
    <location>
        <begin position="1"/>
        <end position="30"/>
    </location>
</feature>
<dbReference type="EMBL" id="JACEIK010002413">
    <property type="protein sequence ID" value="MCD9561017.1"/>
    <property type="molecule type" value="Genomic_DNA"/>
</dbReference>
<evidence type="ECO:0000256" key="1">
    <source>
        <dbReference type="SAM" id="MobiDB-lite"/>
    </source>
</evidence>
<dbReference type="PANTHER" id="PTHR33022:SF21">
    <property type="entry name" value="UBIQUITIN-LIKE PROTEASE FAMILY PROFILE DOMAIN-CONTAINING PROTEIN"/>
    <property type="match status" value="1"/>
</dbReference>
<sequence>MKAIKAKSHSDTEIIDSKGANSEIPSNMLDDYNKRRGEQHVAPQSGNESGDTVPIDATFNEVLYDMQNMGKANLNDTEDDTFMETKNDICHEDVSLMEKDSNTKIKISFVYYLLLDDAGIMRKDTDWSRDESYMDKIQFEPLDVRKCDIYVATYAEYLSNGVDIYGIDFEANLHQSRYDALLWDYGSQKIEDSAINDNEAPTKPDRKILKRTISQPDIVIEYILF</sequence>
<organism evidence="2 3">
    <name type="scientific">Datura stramonium</name>
    <name type="common">Jimsonweed</name>
    <name type="synonym">Common thornapple</name>
    <dbReference type="NCBI Taxonomy" id="4076"/>
    <lineage>
        <taxon>Eukaryota</taxon>
        <taxon>Viridiplantae</taxon>
        <taxon>Streptophyta</taxon>
        <taxon>Embryophyta</taxon>
        <taxon>Tracheophyta</taxon>
        <taxon>Spermatophyta</taxon>
        <taxon>Magnoliopsida</taxon>
        <taxon>eudicotyledons</taxon>
        <taxon>Gunneridae</taxon>
        <taxon>Pentapetalae</taxon>
        <taxon>asterids</taxon>
        <taxon>lamiids</taxon>
        <taxon>Solanales</taxon>
        <taxon>Solanaceae</taxon>
        <taxon>Solanoideae</taxon>
        <taxon>Datureae</taxon>
        <taxon>Datura</taxon>
    </lineage>
</organism>
<proteinExistence type="predicted"/>